<feature type="transmembrane region" description="Helical" evidence="1">
    <location>
        <begin position="31"/>
        <end position="56"/>
    </location>
</feature>
<keyword evidence="1" id="KW-1133">Transmembrane helix</keyword>
<sequence length="58" mass="7094">MLKTEHLTKKQAYFNHSNAFNAHKIENKFHYIYFLNFMLNFYTKINSIFVEFLIFIGL</sequence>
<evidence type="ECO:0000256" key="1">
    <source>
        <dbReference type="SAM" id="Phobius"/>
    </source>
</evidence>
<keyword evidence="1" id="KW-0812">Transmembrane</keyword>
<dbReference type="AlphaFoldDB" id="A0AA87MSI0"/>
<name>A0AA87MSI0_9LEPT</name>
<gene>
    <name evidence="2" type="ORF">LEP1GSC125_2027</name>
</gene>
<proteinExistence type="predicted"/>
<evidence type="ECO:0000313" key="3">
    <source>
        <dbReference type="Proteomes" id="UP000001343"/>
    </source>
</evidence>
<dbReference type="Proteomes" id="UP000001343">
    <property type="component" value="Unassembled WGS sequence"/>
</dbReference>
<evidence type="ECO:0000313" key="2">
    <source>
        <dbReference type="EMBL" id="EKS00991.1"/>
    </source>
</evidence>
<comment type="caution">
    <text evidence="2">The sequence shown here is derived from an EMBL/GenBank/DDBJ whole genome shotgun (WGS) entry which is preliminary data.</text>
</comment>
<dbReference type="EMBL" id="AKWM02000025">
    <property type="protein sequence ID" value="EKS00991.1"/>
    <property type="molecule type" value="Genomic_DNA"/>
</dbReference>
<accession>A0AA87MSI0</accession>
<protein>
    <submittedName>
        <fullName evidence="2">Uncharacterized protein</fullName>
    </submittedName>
</protein>
<organism evidence="2 3">
    <name type="scientific">Leptospira mayottensis 200901122</name>
    <dbReference type="NCBI Taxonomy" id="1193010"/>
    <lineage>
        <taxon>Bacteria</taxon>
        <taxon>Pseudomonadati</taxon>
        <taxon>Spirochaetota</taxon>
        <taxon>Spirochaetia</taxon>
        <taxon>Leptospirales</taxon>
        <taxon>Leptospiraceae</taxon>
        <taxon>Leptospira</taxon>
    </lineage>
</organism>
<reference evidence="2 3" key="1">
    <citation type="journal article" date="2014" name="Int. J. Syst. Evol. Microbiol.">
        <title>Leptospira mayottensis sp. nov., a pathogenic species of the genus Leptospira isolated from humans.</title>
        <authorList>
            <person name="Bourhy P."/>
            <person name="Collet L."/>
            <person name="Brisse S."/>
            <person name="Picardeau M."/>
        </authorList>
    </citation>
    <scope>NUCLEOTIDE SEQUENCE [LARGE SCALE GENOMIC DNA]</scope>
    <source>
        <strain evidence="2 3">200901122</strain>
    </source>
</reference>
<keyword evidence="1" id="KW-0472">Membrane</keyword>